<dbReference type="PANTHER" id="PTHR47027">
    <property type="entry name" value="REVERSE TRANSCRIPTASE DOMAIN-CONTAINING PROTEIN"/>
    <property type="match status" value="1"/>
</dbReference>
<name>A0A183M3K6_9TREM</name>
<gene>
    <name evidence="1" type="ORF">SMRZ_LOCUS10631</name>
</gene>
<organism evidence="1 2">
    <name type="scientific">Schistosoma margrebowiei</name>
    <dbReference type="NCBI Taxonomy" id="48269"/>
    <lineage>
        <taxon>Eukaryota</taxon>
        <taxon>Metazoa</taxon>
        <taxon>Spiralia</taxon>
        <taxon>Lophotrochozoa</taxon>
        <taxon>Platyhelminthes</taxon>
        <taxon>Trematoda</taxon>
        <taxon>Digenea</taxon>
        <taxon>Strigeidida</taxon>
        <taxon>Schistosomatoidea</taxon>
        <taxon>Schistosomatidae</taxon>
        <taxon>Schistosoma</taxon>
    </lineage>
</organism>
<accession>A0A183M3K6</accession>
<dbReference type="PANTHER" id="PTHR47027:SF25">
    <property type="entry name" value="REVERSE TRANSCRIPTASE DOMAIN-CONTAINING PROTEIN"/>
    <property type="match status" value="1"/>
</dbReference>
<dbReference type="Proteomes" id="UP000277204">
    <property type="component" value="Unassembled WGS sequence"/>
</dbReference>
<evidence type="ECO:0000313" key="1">
    <source>
        <dbReference type="EMBL" id="VDO91174.1"/>
    </source>
</evidence>
<protein>
    <submittedName>
        <fullName evidence="1">Uncharacterized protein</fullName>
    </submittedName>
</protein>
<reference evidence="1 2" key="1">
    <citation type="submission" date="2018-11" db="EMBL/GenBank/DDBJ databases">
        <authorList>
            <consortium name="Pathogen Informatics"/>
        </authorList>
    </citation>
    <scope>NUCLEOTIDE SEQUENCE [LARGE SCALE GENOMIC DNA]</scope>
    <source>
        <strain evidence="1 2">Zambia</strain>
    </source>
</reference>
<dbReference type="STRING" id="48269.A0A183M3K6"/>
<evidence type="ECO:0000313" key="2">
    <source>
        <dbReference type="Proteomes" id="UP000277204"/>
    </source>
</evidence>
<sequence length="329" mass="37121">MAVCSDQLQLLFERQQQRFKKSQLNVLDNLGIRLLNHPWLGDVTVDKLISNLHTELENDYRTYERVDETLRESLVSENESSIMMKTVALNGVHHPTTKVSDECTHWGSLVILPDMSYLNDSHVFDQISYKNEENLSGASNNDQEPNKTLIYADYSSDRLSNNETFKRFDENVSQESKHNDLISSVADPHHLISSSGLPTQCGKYVLNRVKLTVTWEYEDRTYFVGRIKSVDFADDLALLSHTHEQIQIKTVSVAAVSASVGPSIHKGKTKVLKFKVENSNPITLDGETLENVESFTYLGSIIDKQGGSDADVKARISKARTAFLKLKNI</sequence>
<keyword evidence="2" id="KW-1185">Reference proteome</keyword>
<dbReference type="AlphaFoldDB" id="A0A183M3K6"/>
<proteinExistence type="predicted"/>
<dbReference type="EMBL" id="UZAI01005581">
    <property type="protein sequence ID" value="VDO91174.1"/>
    <property type="molecule type" value="Genomic_DNA"/>
</dbReference>